<dbReference type="InterPro" id="IPR047887">
    <property type="entry name" value="ARHGAP20_PH"/>
</dbReference>
<evidence type="ECO:0000259" key="1">
    <source>
        <dbReference type="Pfam" id="PF22286"/>
    </source>
</evidence>
<comment type="caution">
    <text evidence="2">The sequence shown here is derived from an EMBL/GenBank/DDBJ whole genome shotgun (WGS) entry which is preliminary data.</text>
</comment>
<dbReference type="EMBL" id="CAJNOT010002595">
    <property type="protein sequence ID" value="CAF1329078.1"/>
    <property type="molecule type" value="Genomic_DNA"/>
</dbReference>
<organism evidence="2 3">
    <name type="scientific">Rotaria sordida</name>
    <dbReference type="NCBI Taxonomy" id="392033"/>
    <lineage>
        <taxon>Eukaryota</taxon>
        <taxon>Metazoa</taxon>
        <taxon>Spiralia</taxon>
        <taxon>Gnathifera</taxon>
        <taxon>Rotifera</taxon>
        <taxon>Eurotatoria</taxon>
        <taxon>Bdelloidea</taxon>
        <taxon>Philodinida</taxon>
        <taxon>Philodinidae</taxon>
        <taxon>Rotaria</taxon>
    </lineage>
</organism>
<name>A0A815FQQ6_9BILA</name>
<dbReference type="AlphaFoldDB" id="A0A815FQQ6"/>
<accession>A0A815FQQ6</accession>
<reference evidence="2" key="1">
    <citation type="submission" date="2021-02" db="EMBL/GenBank/DDBJ databases">
        <authorList>
            <person name="Nowell W R."/>
        </authorList>
    </citation>
    <scope>NUCLEOTIDE SEQUENCE</scope>
</reference>
<gene>
    <name evidence="2" type="ORF">ZHD862_LOCUS29424</name>
</gene>
<sequence>MNNQTDDILKKVVVSQPSSRKSRSISRYFLGNKRSSIDDTIQDNNIYRCLISVGIFDSYDLWTNVTLFRDYTTCRRLFIITNKNELIIGKYNQRQGLFKIKHRIDLNCIWLYKNFNDNIASEITSLNYYDPYRSLIIGWPLAENFIIEFDTKSIREIWKQRIESTLQTWWQSNHSNIEHVRIVIDQNYESDHNNNNNNNTASFLIRKVIGIRPQETVQDLIKKCIEAFHLRDPLVDSYVLFVTNNQYNPIVHTNPNSFSQSTQITNIPLIG</sequence>
<feature type="domain" description="ARHGAP20 PH" evidence="1">
    <location>
        <begin position="65"/>
        <end position="159"/>
    </location>
</feature>
<protein>
    <recommendedName>
        <fullName evidence="1">ARHGAP20 PH domain-containing protein</fullName>
    </recommendedName>
</protein>
<evidence type="ECO:0000313" key="3">
    <source>
        <dbReference type="Proteomes" id="UP000663864"/>
    </source>
</evidence>
<proteinExistence type="predicted"/>
<evidence type="ECO:0000313" key="2">
    <source>
        <dbReference type="EMBL" id="CAF1329078.1"/>
    </source>
</evidence>
<dbReference type="Proteomes" id="UP000663864">
    <property type="component" value="Unassembled WGS sequence"/>
</dbReference>
<dbReference type="Pfam" id="PF22286">
    <property type="entry name" value="RHG20_PH"/>
    <property type="match status" value="1"/>
</dbReference>